<gene>
    <name evidence="1" type="ORF">Dace_0097</name>
</gene>
<reference evidence="1" key="1">
    <citation type="submission" date="2006-05" db="EMBL/GenBank/DDBJ databases">
        <title>Annotation of the draft genome assembly of Desulfuromonas acetoxidans DSM 684.</title>
        <authorList>
            <consortium name="US DOE Joint Genome Institute (JGI-ORNL)"/>
            <person name="Larimer F."/>
            <person name="Land M."/>
            <person name="Hauser L."/>
        </authorList>
    </citation>
    <scope>NUCLEOTIDE SEQUENCE [LARGE SCALE GENOMIC DNA]</scope>
    <source>
        <strain evidence="1">DSM 684</strain>
    </source>
</reference>
<dbReference type="RefSeq" id="WP_006003149.1">
    <property type="nucleotide sequence ID" value="NZ_AAEW02000038.1"/>
</dbReference>
<name>Q1JVJ3_DESA6</name>
<reference evidence="1" key="2">
    <citation type="submission" date="2006-05" db="EMBL/GenBank/DDBJ databases">
        <title>Sequencing of the draft genome and assembly of Desulfuromonas acetoxidans DSM 684.</title>
        <authorList>
            <consortium name="US DOE Joint Genome Institute (JGI-PGF)"/>
            <person name="Copeland A."/>
            <person name="Lucas S."/>
            <person name="Lapidus A."/>
            <person name="Barry K."/>
            <person name="Detter J.C."/>
            <person name="Glavina del Rio T."/>
            <person name="Hammon N."/>
            <person name="Israni S."/>
            <person name="Dalin E."/>
            <person name="Tice H."/>
            <person name="Bruce D."/>
            <person name="Pitluck S."/>
            <person name="Richardson P."/>
        </authorList>
    </citation>
    <scope>NUCLEOTIDE SEQUENCE [LARGE SCALE GENOMIC DNA]</scope>
    <source>
        <strain evidence="1">DSM 684</strain>
    </source>
</reference>
<evidence type="ECO:0000313" key="1">
    <source>
        <dbReference type="EMBL" id="EAT14255.1"/>
    </source>
</evidence>
<dbReference type="AlphaFoldDB" id="Q1JVJ3"/>
<evidence type="ECO:0000313" key="2">
    <source>
        <dbReference type="Proteomes" id="UP000005695"/>
    </source>
</evidence>
<evidence type="ECO:0008006" key="3">
    <source>
        <dbReference type="Google" id="ProtNLM"/>
    </source>
</evidence>
<organism evidence="1 2">
    <name type="scientific">Desulfuromonas acetoxidans (strain DSM 684 / 11070)</name>
    <dbReference type="NCBI Taxonomy" id="281689"/>
    <lineage>
        <taxon>Bacteria</taxon>
        <taxon>Pseudomonadati</taxon>
        <taxon>Thermodesulfobacteriota</taxon>
        <taxon>Desulfuromonadia</taxon>
        <taxon>Desulfuromonadales</taxon>
        <taxon>Desulfuromonadaceae</taxon>
        <taxon>Desulfuromonas</taxon>
    </lineage>
</organism>
<keyword evidence="2" id="KW-1185">Reference proteome</keyword>
<proteinExistence type="predicted"/>
<protein>
    <recommendedName>
        <fullName evidence="3">DUF2946 domain-containing protein</fullName>
    </recommendedName>
</protein>
<accession>Q1JVJ3</accession>
<comment type="caution">
    <text evidence="1">The sequence shown here is derived from an EMBL/GenBank/DDBJ whole genome shotgun (WGS) entry which is preliminary data.</text>
</comment>
<dbReference type="EMBL" id="AAEW02000038">
    <property type="protein sequence ID" value="EAT14255.1"/>
    <property type="molecule type" value="Genomic_DNA"/>
</dbReference>
<sequence>MTATSRHRRSVPTLSLWLTALAVFYLTIGVHLLHPLFHQGHEDSPHHALAYQHSEQHRHAPCPLHDYCQTIHHFDLADAVAAVPIFSLDAVYIRPIYRQIQQHLDTSYPARAPPIA</sequence>
<dbReference type="Proteomes" id="UP000005695">
    <property type="component" value="Unassembled WGS sequence"/>
</dbReference>